<evidence type="ECO:0000313" key="1">
    <source>
        <dbReference type="EMBL" id="CAI9536643.1"/>
    </source>
</evidence>
<evidence type="ECO:0000313" key="2">
    <source>
        <dbReference type="Proteomes" id="UP001162483"/>
    </source>
</evidence>
<keyword evidence="2" id="KW-1185">Reference proteome</keyword>
<gene>
    <name evidence="1" type="ORF">SPARVUS_LOCUS1063936</name>
</gene>
<comment type="caution">
    <text evidence="1">The sequence shown here is derived from an EMBL/GenBank/DDBJ whole genome shotgun (WGS) entry which is preliminary data.</text>
</comment>
<dbReference type="EMBL" id="CATNWA010000360">
    <property type="protein sequence ID" value="CAI9536643.1"/>
    <property type="molecule type" value="Genomic_DNA"/>
</dbReference>
<dbReference type="Proteomes" id="UP001162483">
    <property type="component" value="Unassembled WGS sequence"/>
</dbReference>
<organism evidence="1 2">
    <name type="scientific">Staurois parvus</name>
    <dbReference type="NCBI Taxonomy" id="386267"/>
    <lineage>
        <taxon>Eukaryota</taxon>
        <taxon>Metazoa</taxon>
        <taxon>Chordata</taxon>
        <taxon>Craniata</taxon>
        <taxon>Vertebrata</taxon>
        <taxon>Euteleostomi</taxon>
        <taxon>Amphibia</taxon>
        <taxon>Batrachia</taxon>
        <taxon>Anura</taxon>
        <taxon>Neobatrachia</taxon>
        <taxon>Ranoidea</taxon>
        <taxon>Ranidae</taxon>
        <taxon>Staurois</taxon>
    </lineage>
</organism>
<protein>
    <submittedName>
        <fullName evidence="1">Uncharacterized protein</fullName>
    </submittedName>
</protein>
<reference evidence="1" key="1">
    <citation type="submission" date="2023-05" db="EMBL/GenBank/DDBJ databases">
        <authorList>
            <person name="Stuckert A."/>
        </authorList>
    </citation>
    <scope>NUCLEOTIDE SEQUENCE</scope>
</reference>
<sequence>MAFPLCEISDVSETNRPSLKNISRTQDRNTASPRVRSLMPGKYRTFLKNISRTQDRNMAFPPCEISDVCERLDLPEKHFPHSGQEYGFLPRVRSLMFVKTRLCLKNISHTLDREWLLPVV</sequence>
<name>A0ABN9AL32_9NEOB</name>
<accession>A0ABN9AL32</accession>
<proteinExistence type="predicted"/>